<evidence type="ECO:0000256" key="6">
    <source>
        <dbReference type="ARBA" id="ARBA00022976"/>
    </source>
</evidence>
<feature type="chain" id="PRO_5007437935" description="Nicastrin" evidence="11">
    <location>
        <begin position="19"/>
        <end position="694"/>
    </location>
</feature>
<dbReference type="EMBL" id="GEEE01003878">
    <property type="protein sequence ID" value="JAP59347.1"/>
    <property type="molecule type" value="Transcribed_RNA"/>
</dbReference>
<evidence type="ECO:0000256" key="9">
    <source>
        <dbReference type="ARBA" id="ARBA00023180"/>
    </source>
</evidence>
<keyword evidence="7 10" id="KW-1133">Transmembrane helix</keyword>
<feature type="domain" description="Nicastrin small lobe" evidence="12">
    <location>
        <begin position="33"/>
        <end position="205"/>
    </location>
</feature>
<dbReference type="EMBL" id="GEEE01018511">
    <property type="protein sequence ID" value="JAP44714.1"/>
    <property type="molecule type" value="Transcribed_RNA"/>
</dbReference>
<dbReference type="InterPro" id="IPR041084">
    <property type="entry name" value="Ncstrn_small"/>
</dbReference>
<keyword evidence="9" id="KW-0325">Glycoprotein</keyword>
<keyword evidence="8 10" id="KW-0472">Membrane</keyword>
<evidence type="ECO:0000256" key="8">
    <source>
        <dbReference type="ARBA" id="ARBA00023136"/>
    </source>
</evidence>
<evidence type="ECO:0000256" key="5">
    <source>
        <dbReference type="ARBA" id="ARBA00022729"/>
    </source>
</evidence>
<dbReference type="PANTHER" id="PTHR21092:SF0">
    <property type="entry name" value="NICASTRIN"/>
    <property type="match status" value="1"/>
</dbReference>
<evidence type="ECO:0000256" key="4">
    <source>
        <dbReference type="ARBA" id="ARBA00022692"/>
    </source>
</evidence>
<evidence type="ECO:0000256" key="10">
    <source>
        <dbReference type="SAM" id="Phobius"/>
    </source>
</evidence>
<dbReference type="EMBL" id="GEEE01003561">
    <property type="protein sequence ID" value="JAP59664.1"/>
    <property type="molecule type" value="Transcribed_RNA"/>
</dbReference>
<dbReference type="EMBL" id="GEEE01017230">
    <property type="protein sequence ID" value="JAP45995.1"/>
    <property type="molecule type" value="Transcribed_RNA"/>
</dbReference>
<keyword evidence="5 11" id="KW-0732">Signal</keyword>
<keyword evidence="13" id="KW-0378">Hydrolase</keyword>
<evidence type="ECO:0000256" key="11">
    <source>
        <dbReference type="SAM" id="SignalP"/>
    </source>
</evidence>
<dbReference type="GO" id="GO:0005886">
    <property type="term" value="C:plasma membrane"/>
    <property type="evidence" value="ECO:0007669"/>
    <property type="project" value="UniProtKB-ARBA"/>
</dbReference>
<comment type="similarity">
    <text evidence="2">Belongs to the nicastrin family.</text>
</comment>
<organism evidence="14">
    <name type="scientific">Schistocephalus solidus</name>
    <name type="common">Tapeworm</name>
    <dbReference type="NCBI Taxonomy" id="70667"/>
    <lineage>
        <taxon>Eukaryota</taxon>
        <taxon>Metazoa</taxon>
        <taxon>Spiralia</taxon>
        <taxon>Lophotrochozoa</taxon>
        <taxon>Platyhelminthes</taxon>
        <taxon>Cestoda</taxon>
        <taxon>Eucestoda</taxon>
        <taxon>Diphyllobothriidea</taxon>
        <taxon>Diphyllobothriidae</taxon>
        <taxon>Schistocephalus</taxon>
    </lineage>
</organism>
<gene>
    <name evidence="13" type="primary">UCHL5</name>
    <name evidence="14" type="ORF">TR152886</name>
</gene>
<feature type="transmembrane region" description="Helical" evidence="10">
    <location>
        <begin position="647"/>
        <end position="669"/>
    </location>
</feature>
<evidence type="ECO:0000256" key="2">
    <source>
        <dbReference type="ARBA" id="ARBA00007717"/>
    </source>
</evidence>
<keyword evidence="4 10" id="KW-0812">Transmembrane</keyword>
<keyword evidence="6" id="KW-0914">Notch signaling pathway</keyword>
<dbReference type="Pfam" id="PF05450">
    <property type="entry name" value="Nicastrin"/>
    <property type="match status" value="1"/>
</dbReference>
<evidence type="ECO:0000256" key="1">
    <source>
        <dbReference type="ARBA" id="ARBA00004479"/>
    </source>
</evidence>
<comment type="subcellular location">
    <subcellularLocation>
        <location evidence="1">Membrane</location>
        <topology evidence="1">Single-pass type I membrane protein</topology>
    </subcellularLocation>
</comment>
<dbReference type="GO" id="GO:0016787">
    <property type="term" value="F:hydrolase activity"/>
    <property type="evidence" value="ECO:0007669"/>
    <property type="project" value="UniProtKB-KW"/>
</dbReference>
<evidence type="ECO:0000256" key="7">
    <source>
        <dbReference type="ARBA" id="ARBA00022989"/>
    </source>
</evidence>
<name>A0A0V0J209_SCHSO</name>
<dbReference type="PANTHER" id="PTHR21092">
    <property type="entry name" value="NICASTRIN"/>
    <property type="match status" value="1"/>
</dbReference>
<feature type="signal peptide" evidence="11">
    <location>
        <begin position="1"/>
        <end position="18"/>
    </location>
</feature>
<reference evidence="14" key="1">
    <citation type="submission" date="2016-01" db="EMBL/GenBank/DDBJ databases">
        <title>Reference transcriptome for the parasite Schistocephalus solidus: insights into the molecular evolution of parasitism.</title>
        <authorList>
            <person name="Hebert F.O."/>
            <person name="Grambauer S."/>
            <person name="Barber I."/>
            <person name="Landry C.R."/>
            <person name="Aubin-Horth N."/>
        </authorList>
    </citation>
    <scope>NUCLEOTIDE SEQUENCE</scope>
</reference>
<dbReference type="InterPro" id="IPR008710">
    <property type="entry name" value="Nicastrin"/>
</dbReference>
<proteinExistence type="inferred from homology"/>
<dbReference type="GO" id="GO:0016485">
    <property type="term" value="P:protein processing"/>
    <property type="evidence" value="ECO:0007669"/>
    <property type="project" value="InterPro"/>
</dbReference>
<dbReference type="GO" id="GO:0007219">
    <property type="term" value="P:Notch signaling pathway"/>
    <property type="evidence" value="ECO:0007669"/>
    <property type="project" value="UniProtKB-KW"/>
</dbReference>
<evidence type="ECO:0000313" key="14">
    <source>
        <dbReference type="EMBL" id="JAP59664.1"/>
    </source>
</evidence>
<dbReference type="AlphaFoldDB" id="A0A0V0J209"/>
<evidence type="ECO:0000256" key="3">
    <source>
        <dbReference type="ARBA" id="ARBA00015303"/>
    </source>
</evidence>
<accession>A0A0V0J209</accession>
<protein>
    <recommendedName>
        <fullName evidence="3">Nicastrin</fullName>
    </recommendedName>
</protein>
<sequence>MLLFSSLIFVFILVSSEAVEIYQYIPQTNVSFCSRSLSYDGQVGCSSKYPSSLGPIFVADSHSNLPEELSTFTVEHIIVISYHLFLNRSLLFHLRNSKKVAGLVVFAPENPNDEEIKNTDFSENSFCPNGAYNFYNNKTFQCEVTPKWNPTAFDYATISWPFPVVLILDKENHIWNKTLDCYKRLNVNSTDDTRCSMEIRNFMSGIQSSQTCYYREHLLSYRLEQPTEFCSQIGGVNLMVRAIDKPVLNNTSCRLPNSTLLVLTRIDSRSMFDRKASSSLGVLPGVAVLTSVAAHLLNTPAFKSYSLKKDVLFAFLDNEAYDFMGSQRLLFDLTNMRMAARSGAPFTIESIESVLELSAVGLPDSKANVSTYFLISDPEISQATINVTSAIWRALNKSTTVFPGVNFVNLTEVKPGLPLPPTVSLQALLTQYRRIGRQLSHTVIFDRDGPPYADPRMDSFLDVTWPPESLPYADGILLNLANVVANAIYSEIVTTGDLMPPIQSVTPGELMDCFVKNPGCDLLRMHLEPDVVNFLLSLSGPIPTQGYPPIDGREWRLSHVVARLLMGLTGERLKECPPADEYGAYTYMYGYFNGSQWCYRSLIDTSTVFFFLDGGRVAAPGWVRSGIFGNTRYVRMYRSASDSLDNWTIALGTILTLLAAVVGIVAQVFNRTLFPRQRDSNHQVLTSDFASIPT</sequence>
<evidence type="ECO:0000313" key="13">
    <source>
        <dbReference type="EMBL" id="JAP45995.1"/>
    </source>
</evidence>
<dbReference type="Pfam" id="PF18266">
    <property type="entry name" value="Ncstrn_small"/>
    <property type="match status" value="1"/>
</dbReference>
<evidence type="ECO:0000259" key="12">
    <source>
        <dbReference type="Pfam" id="PF18266"/>
    </source>
</evidence>